<evidence type="ECO:0000259" key="3">
    <source>
        <dbReference type="Pfam" id="PF13115"/>
    </source>
</evidence>
<organism evidence="4 5">
    <name type="scientific">Gracilibacillus salitolerans</name>
    <dbReference type="NCBI Taxonomy" id="2663022"/>
    <lineage>
        <taxon>Bacteria</taxon>
        <taxon>Bacillati</taxon>
        <taxon>Bacillota</taxon>
        <taxon>Bacilli</taxon>
        <taxon>Bacillales</taxon>
        <taxon>Bacillaceae</taxon>
        <taxon>Gracilibacillus</taxon>
    </lineage>
</organism>
<dbReference type="Proteomes" id="UP000339690">
    <property type="component" value="Chromosome"/>
</dbReference>
<dbReference type="InterPro" id="IPR032693">
    <property type="entry name" value="YtkA-like_dom"/>
</dbReference>
<dbReference type="RefSeq" id="WP_153791852.1">
    <property type="nucleotide sequence ID" value="NZ_CP045915.1"/>
</dbReference>
<sequence length="254" mass="29264">MKKSYILFTLLTLLLAACNSQAENDEQQLEKEEVKGIQVDFVLPEEAKVGETVMLQTTVTYGEDELVRDAEEMTFEYWNVEDEDNTVEVEATNQEDGTYSAEVTFEEPGTYEIYAHTTARDIHSMPKKAITINGEETEHHEHESHEETEDTAHEHQHGFEITLNPLESISVNQEIDITVDLSMDEEPYENARVRYEIIPENSEKHDWIETEEINPGEYVNSHSFKEAGQAEMIVHVTDDSGLHEHEEFDIEIEE</sequence>
<feature type="signal peptide" evidence="2">
    <location>
        <begin position="1"/>
        <end position="22"/>
    </location>
</feature>
<dbReference type="KEGG" id="grc:GI584_16190"/>
<gene>
    <name evidence="4" type="ORF">GI584_16190</name>
</gene>
<dbReference type="PROSITE" id="PS51257">
    <property type="entry name" value="PROKAR_LIPOPROTEIN"/>
    <property type="match status" value="1"/>
</dbReference>
<dbReference type="EMBL" id="CP045915">
    <property type="protein sequence ID" value="QGH35495.1"/>
    <property type="molecule type" value="Genomic_DNA"/>
</dbReference>
<evidence type="ECO:0000313" key="4">
    <source>
        <dbReference type="EMBL" id="QGH35495.1"/>
    </source>
</evidence>
<evidence type="ECO:0000256" key="1">
    <source>
        <dbReference type="SAM" id="MobiDB-lite"/>
    </source>
</evidence>
<keyword evidence="5" id="KW-1185">Reference proteome</keyword>
<dbReference type="AlphaFoldDB" id="A0A5Q2TLG8"/>
<evidence type="ECO:0000256" key="2">
    <source>
        <dbReference type="SAM" id="SignalP"/>
    </source>
</evidence>
<dbReference type="Gene3D" id="2.60.40.10">
    <property type="entry name" value="Immunoglobulins"/>
    <property type="match status" value="1"/>
</dbReference>
<keyword evidence="2" id="KW-0732">Signal</keyword>
<feature type="region of interest" description="Disordered" evidence="1">
    <location>
        <begin position="136"/>
        <end position="156"/>
    </location>
</feature>
<name>A0A5Q2TLG8_9BACI</name>
<reference evidence="4 5" key="1">
    <citation type="submission" date="2019-11" db="EMBL/GenBank/DDBJ databases">
        <title>Gracilibacillus salitolerans sp. nov., a moderate halophile isolated from a saline soil in northwest China.</title>
        <authorList>
            <person name="Gan L."/>
        </authorList>
    </citation>
    <scope>NUCLEOTIDE SEQUENCE [LARGE SCALE GENOMIC DNA]</scope>
    <source>
        <strain evidence="4 5">SCU50</strain>
    </source>
</reference>
<feature type="domain" description="YtkA-like" evidence="3">
    <location>
        <begin position="32"/>
        <end position="116"/>
    </location>
</feature>
<evidence type="ECO:0000313" key="5">
    <source>
        <dbReference type="Proteomes" id="UP000339690"/>
    </source>
</evidence>
<dbReference type="Pfam" id="PF13115">
    <property type="entry name" value="YtkA"/>
    <property type="match status" value="1"/>
</dbReference>
<accession>A0A5Q2TLG8</accession>
<feature type="chain" id="PRO_5024324393" description="YtkA-like domain-containing protein" evidence="2">
    <location>
        <begin position="23"/>
        <end position="254"/>
    </location>
</feature>
<protein>
    <recommendedName>
        <fullName evidence="3">YtkA-like domain-containing protein</fullName>
    </recommendedName>
</protein>
<proteinExistence type="predicted"/>
<dbReference type="InterPro" id="IPR013783">
    <property type="entry name" value="Ig-like_fold"/>
</dbReference>